<dbReference type="Pfam" id="PF07394">
    <property type="entry name" value="DUF1501"/>
    <property type="match status" value="1"/>
</dbReference>
<dbReference type="InterPro" id="IPR019546">
    <property type="entry name" value="TAT_signal_bac_arc"/>
</dbReference>
<dbReference type="RefSeq" id="WP_058315343.1">
    <property type="nucleotide sequence ID" value="NZ_CYTO01000009.1"/>
</dbReference>
<evidence type="ECO:0000313" key="2">
    <source>
        <dbReference type="EMBL" id="CUK26456.1"/>
    </source>
</evidence>
<gene>
    <name evidence="2" type="ORF">TA5114_02266</name>
</gene>
<evidence type="ECO:0000313" key="3">
    <source>
        <dbReference type="Proteomes" id="UP000051184"/>
    </source>
</evidence>
<dbReference type="InterPro" id="IPR006311">
    <property type="entry name" value="TAT_signal"/>
</dbReference>
<keyword evidence="3" id="KW-1185">Reference proteome</keyword>
<dbReference type="OrthoDB" id="9779968at2"/>
<dbReference type="AlphaFoldDB" id="A0A0N7MBV4"/>
<feature type="chain" id="PRO_5006016062" description="Twin-arginine translocation pathway signal" evidence="1">
    <location>
        <begin position="24"/>
        <end position="410"/>
    </location>
</feature>
<dbReference type="PANTHER" id="PTHR43737:SF1">
    <property type="entry name" value="DUF1501 DOMAIN-CONTAINING PROTEIN"/>
    <property type="match status" value="1"/>
</dbReference>
<evidence type="ECO:0000256" key="1">
    <source>
        <dbReference type="SAM" id="SignalP"/>
    </source>
</evidence>
<keyword evidence="1" id="KW-0732">Signal</keyword>
<dbReference type="EMBL" id="CYUE01000020">
    <property type="protein sequence ID" value="CUK26456.1"/>
    <property type="molecule type" value="Genomic_DNA"/>
</dbReference>
<organism evidence="2 3">
    <name type="scientific">Cognatishimia activa</name>
    <dbReference type="NCBI Taxonomy" id="1715691"/>
    <lineage>
        <taxon>Bacteria</taxon>
        <taxon>Pseudomonadati</taxon>
        <taxon>Pseudomonadota</taxon>
        <taxon>Alphaproteobacteria</taxon>
        <taxon>Rhodobacterales</taxon>
        <taxon>Paracoccaceae</taxon>
        <taxon>Cognatishimia</taxon>
    </lineage>
</organism>
<accession>A0A0N7MBV4</accession>
<protein>
    <recommendedName>
        <fullName evidence="4">Twin-arginine translocation pathway signal</fullName>
    </recommendedName>
</protein>
<dbReference type="PROSITE" id="PS51318">
    <property type="entry name" value="TAT"/>
    <property type="match status" value="1"/>
</dbReference>
<feature type="signal peptide" evidence="1">
    <location>
        <begin position="1"/>
        <end position="23"/>
    </location>
</feature>
<dbReference type="PANTHER" id="PTHR43737">
    <property type="entry name" value="BLL7424 PROTEIN"/>
    <property type="match status" value="1"/>
</dbReference>
<dbReference type="InterPro" id="IPR010869">
    <property type="entry name" value="DUF1501"/>
</dbReference>
<sequence>MSVILPRRGFLKLSAAIGCSAAASPLLTPVSLASAPGERRLIVIILRGGMDGLDVLRPMGDRDFASHRPNLAASGRDGLRLTEFHGMHAALKDLRPLWADGDLAFVQATSTPYRDKRSHFDGQDLLEAGTIDLAPMGRRTGWLNRMLPHLPGAEERTAFALGREDMLLLTGETPVSNWSPEVDLTLSSQGLRLLELMMQSDPEMAASMAEAIALAGSDGDSVTFEMSEDAMMDEMMADAKEARKGKTHLKIADFAAEQLRGESRIASFSVGGWDTHANQQRALNGPLERLSEVILRLKDQLGARVWDQTSVLCMTEFGRTVRENGTKGTDHGTGGTMIMAGGAIRGGRIYGEWPGLAEADLYQRRDVMPTSDVRAWAAWAMHDSFGLPKSVFENQVFAGLDMGSSPNLLL</sequence>
<dbReference type="NCBIfam" id="TIGR01409">
    <property type="entry name" value="TAT_signal_seq"/>
    <property type="match status" value="1"/>
</dbReference>
<evidence type="ECO:0008006" key="4">
    <source>
        <dbReference type="Google" id="ProtNLM"/>
    </source>
</evidence>
<reference evidence="3" key="1">
    <citation type="submission" date="2015-09" db="EMBL/GenBank/DDBJ databases">
        <authorList>
            <person name="Rodrigo-Torres Lidia"/>
            <person name="Arahal R.David."/>
        </authorList>
    </citation>
    <scope>NUCLEOTIDE SEQUENCE [LARGE SCALE GENOMIC DNA]</scope>
    <source>
        <strain evidence="3">CECT 5114</strain>
    </source>
</reference>
<dbReference type="Proteomes" id="UP000051184">
    <property type="component" value="Unassembled WGS sequence"/>
</dbReference>
<name>A0A0N7MBV4_9RHOB</name>
<dbReference type="STRING" id="1715691.TA5113_01093"/>
<proteinExistence type="predicted"/>